<evidence type="ECO:0000313" key="2">
    <source>
        <dbReference type="Proteomes" id="UP000595205"/>
    </source>
</evidence>
<name>A0A7R7RP29_MYCIT</name>
<sequence length="81" mass="8321">MVTPSPRVMIGGVIPGPCREKCSHRLSVIGGERSARFGLGWIARLLTRAVSALAVAGLGWIARLLTRAVSALAVAGLGSAI</sequence>
<proteinExistence type="predicted"/>
<organism evidence="1 2">
    <name type="scientific">Mycobacterium intracellulare</name>
    <dbReference type="NCBI Taxonomy" id="1767"/>
    <lineage>
        <taxon>Bacteria</taxon>
        <taxon>Bacillati</taxon>
        <taxon>Actinomycetota</taxon>
        <taxon>Actinomycetes</taxon>
        <taxon>Mycobacteriales</taxon>
        <taxon>Mycobacteriaceae</taxon>
        <taxon>Mycobacterium</taxon>
        <taxon>Mycobacterium avium complex (MAC)</taxon>
    </lineage>
</organism>
<dbReference type="EMBL" id="AP024255">
    <property type="protein sequence ID" value="BCP01493.1"/>
    <property type="molecule type" value="Genomic_DNA"/>
</dbReference>
<protein>
    <submittedName>
        <fullName evidence="1">Uncharacterized protein</fullName>
    </submittedName>
</protein>
<dbReference type="Proteomes" id="UP000595205">
    <property type="component" value="Chromosome"/>
</dbReference>
<accession>A0A7R7RP29</accession>
<reference evidence="1 2" key="1">
    <citation type="submission" date="2020-12" db="EMBL/GenBank/DDBJ databases">
        <title>Genome sequence of clinical Mycobacterium intracellulare strains.</title>
        <authorList>
            <person name="Tateishi Y."/>
            <person name="Matsumoto S."/>
            <person name="Fukushima Y."/>
            <person name="Nakajima C."/>
            <person name="Suzuki Y."/>
        </authorList>
    </citation>
    <scope>NUCLEOTIDE SEQUENCE [LARGE SCALE GENOMIC DNA]</scope>
    <source>
        <strain evidence="1 2">M018</strain>
    </source>
</reference>
<dbReference type="AlphaFoldDB" id="A0A7R7RP29"/>
<gene>
    <name evidence="1" type="ORF">MINTM018_42620</name>
</gene>
<evidence type="ECO:0000313" key="1">
    <source>
        <dbReference type="EMBL" id="BCP01493.1"/>
    </source>
</evidence>